<evidence type="ECO:0000313" key="11">
    <source>
        <dbReference type="Proteomes" id="UP001595548"/>
    </source>
</evidence>
<keyword evidence="2 8" id="KW-0813">Transport</keyword>
<keyword evidence="8" id="KW-0479">Metal-binding</keyword>
<dbReference type="InterPro" id="IPR013130">
    <property type="entry name" value="Fe3_Rdtase_TM_dom"/>
</dbReference>
<comment type="caution">
    <text evidence="10">The sequence shown here is derived from an EMBL/GenBank/DDBJ whole genome shotgun (WGS) entry which is preliminary data.</text>
</comment>
<dbReference type="Proteomes" id="UP001595548">
    <property type="component" value="Unassembled WGS sequence"/>
</dbReference>
<keyword evidence="4 8" id="KW-0812">Transmembrane</keyword>
<reference evidence="11" key="1">
    <citation type="journal article" date="2019" name="Int. J. Syst. Evol. Microbiol.">
        <title>The Global Catalogue of Microorganisms (GCM) 10K type strain sequencing project: providing services to taxonomists for standard genome sequencing and annotation.</title>
        <authorList>
            <consortium name="The Broad Institute Genomics Platform"/>
            <consortium name="The Broad Institute Genome Sequencing Center for Infectious Disease"/>
            <person name="Wu L."/>
            <person name="Ma J."/>
        </authorList>
    </citation>
    <scope>NUCLEOTIDE SEQUENCE [LARGE SCALE GENOMIC DNA]</scope>
    <source>
        <strain evidence="11">KCTC 52141</strain>
    </source>
</reference>
<dbReference type="Pfam" id="PF01794">
    <property type="entry name" value="Ferric_reduct"/>
    <property type="match status" value="1"/>
</dbReference>
<comment type="similarity">
    <text evidence="8">Belongs to the MsrQ family.</text>
</comment>
<feature type="transmembrane region" description="Helical" evidence="8">
    <location>
        <begin position="148"/>
        <end position="165"/>
    </location>
</feature>
<evidence type="ECO:0000256" key="1">
    <source>
        <dbReference type="ARBA" id="ARBA00004141"/>
    </source>
</evidence>
<comment type="caution">
    <text evidence="8">Lacks conserved residue(s) required for the propagation of feature annotation.</text>
</comment>
<dbReference type="EMBL" id="JBHRTL010000031">
    <property type="protein sequence ID" value="MFC3156861.1"/>
    <property type="molecule type" value="Genomic_DNA"/>
</dbReference>
<evidence type="ECO:0000256" key="7">
    <source>
        <dbReference type="ARBA" id="ARBA00023136"/>
    </source>
</evidence>
<keyword evidence="6 8" id="KW-0408">Iron</keyword>
<comment type="subcellular location">
    <subcellularLocation>
        <location evidence="8">Cell membrane</location>
        <topology evidence="8">Multi-pass membrane protein</topology>
    </subcellularLocation>
    <subcellularLocation>
        <location evidence="1">Membrane</location>
        <topology evidence="1">Multi-pass membrane protein</topology>
    </subcellularLocation>
</comment>
<keyword evidence="8" id="KW-0285">Flavoprotein</keyword>
<evidence type="ECO:0000259" key="9">
    <source>
        <dbReference type="Pfam" id="PF01794"/>
    </source>
</evidence>
<keyword evidence="5 8" id="KW-1133">Transmembrane helix</keyword>
<keyword evidence="8" id="KW-0288">FMN</keyword>
<feature type="domain" description="Ferric oxidoreductase" evidence="9">
    <location>
        <begin position="47"/>
        <end position="156"/>
    </location>
</feature>
<comment type="function">
    <text evidence="8">Part of the MsrPQ system that repairs oxidized periplasmic proteins containing methionine sulfoxide residues (Met-O), using respiratory chain electrons. Thus protects these proteins from oxidative-stress damage caused by reactive species of oxygen and chlorine generated by the host defense mechanisms. MsrPQ is essential for the maintenance of envelope integrity under bleach stress, rescuing a wide series of structurally unrelated periplasmic proteins from methionine oxidation. MsrQ provides electrons for reduction to the reductase catalytic subunit MsrP, using the quinone pool of the respiratory chain.</text>
</comment>
<dbReference type="RefSeq" id="WP_382418302.1">
    <property type="nucleotide sequence ID" value="NZ_AP031500.1"/>
</dbReference>
<feature type="transmembrane region" description="Helical" evidence="8">
    <location>
        <begin position="41"/>
        <end position="64"/>
    </location>
</feature>
<dbReference type="HAMAP" id="MF_01207">
    <property type="entry name" value="MsrQ"/>
    <property type="match status" value="1"/>
</dbReference>
<evidence type="ECO:0000313" key="10">
    <source>
        <dbReference type="EMBL" id="MFC3156861.1"/>
    </source>
</evidence>
<evidence type="ECO:0000256" key="2">
    <source>
        <dbReference type="ARBA" id="ARBA00022448"/>
    </source>
</evidence>
<feature type="transmembrane region" description="Helical" evidence="8">
    <location>
        <begin position="171"/>
        <end position="188"/>
    </location>
</feature>
<organism evidence="10 11">
    <name type="scientific">Gilvimarinus japonicus</name>
    <dbReference type="NCBI Taxonomy" id="1796469"/>
    <lineage>
        <taxon>Bacteria</taxon>
        <taxon>Pseudomonadati</taxon>
        <taxon>Pseudomonadota</taxon>
        <taxon>Gammaproteobacteria</taxon>
        <taxon>Cellvibrionales</taxon>
        <taxon>Cellvibrionaceae</taxon>
        <taxon>Gilvimarinus</taxon>
    </lineage>
</organism>
<dbReference type="InterPro" id="IPR022837">
    <property type="entry name" value="MsrQ-like"/>
</dbReference>
<comment type="subunit">
    <text evidence="8">Heterodimer of a catalytic subunit (MsrP) and a heme-binding subunit (MsrQ).</text>
</comment>
<feature type="transmembrane region" description="Helical" evidence="8">
    <location>
        <begin position="110"/>
        <end position="128"/>
    </location>
</feature>
<keyword evidence="8" id="KW-0249">Electron transport</keyword>
<evidence type="ECO:0000256" key="6">
    <source>
        <dbReference type="ARBA" id="ARBA00023004"/>
    </source>
</evidence>
<name>A0ABV7HW67_9GAMM</name>
<comment type="cofactor">
    <cofactor evidence="8">
        <name>heme b</name>
        <dbReference type="ChEBI" id="CHEBI:60344"/>
    </cofactor>
    <text evidence="8">Binds 1 heme b (iron(II)-protoporphyrin IX) group per subunit.</text>
</comment>
<evidence type="ECO:0000256" key="3">
    <source>
        <dbReference type="ARBA" id="ARBA00022617"/>
    </source>
</evidence>
<sequence length="208" mass="24169">MPPILWRRVIILLLGLAPFAWISYATVTQQLGADPAKTIVLFTGEWTIYSLFFTLSVSPLVRFLKWRWLMPHRRMLGLFALFYALCHLFSYLVFILGLDMSRFFSELAKRPYITAGAPAILILIALGVTSTQGMMRRLGKNWQRLHKLVYLALFLGWIHVLWQVRSSYFDAVLYGVITAALLGIRAYWRWQQLQKRRAKAAMMNKSHT</sequence>
<evidence type="ECO:0000256" key="8">
    <source>
        <dbReference type="HAMAP-Rule" id="MF_01207"/>
    </source>
</evidence>
<dbReference type="PANTHER" id="PTHR36964">
    <property type="entry name" value="PROTEIN-METHIONINE-SULFOXIDE REDUCTASE HEME-BINDING SUBUNIT MSRQ"/>
    <property type="match status" value="1"/>
</dbReference>
<protein>
    <recommendedName>
        <fullName evidence="8">Protein-methionine-sulfoxide reductase heme-binding subunit MsrQ</fullName>
    </recommendedName>
    <alternativeName>
        <fullName evidence="8">Flavocytochrome MsrQ</fullName>
    </alternativeName>
</protein>
<keyword evidence="3 8" id="KW-0349">Heme</keyword>
<keyword evidence="11" id="KW-1185">Reference proteome</keyword>
<accession>A0ABV7HW67</accession>
<evidence type="ECO:0000256" key="4">
    <source>
        <dbReference type="ARBA" id="ARBA00022692"/>
    </source>
</evidence>
<dbReference type="PANTHER" id="PTHR36964:SF1">
    <property type="entry name" value="PROTEIN-METHIONINE-SULFOXIDE REDUCTASE HEME-BINDING SUBUNIT MSRQ"/>
    <property type="match status" value="1"/>
</dbReference>
<gene>
    <name evidence="8" type="primary">msrQ</name>
    <name evidence="10" type="ORF">ACFOEB_16745</name>
</gene>
<feature type="transmembrane region" description="Helical" evidence="8">
    <location>
        <begin position="76"/>
        <end position="98"/>
    </location>
</feature>
<keyword evidence="8" id="KW-1003">Cell membrane</keyword>
<evidence type="ECO:0000256" key="5">
    <source>
        <dbReference type="ARBA" id="ARBA00022989"/>
    </source>
</evidence>
<proteinExistence type="inferred from homology"/>
<comment type="cofactor">
    <cofactor evidence="8">
        <name>FMN</name>
        <dbReference type="ChEBI" id="CHEBI:58210"/>
    </cofactor>
    <text evidence="8">Binds 1 FMN per subunit.</text>
</comment>
<keyword evidence="7 8" id="KW-0472">Membrane</keyword>